<comment type="caution">
    <text evidence="1">The sequence shown here is derived from an EMBL/GenBank/DDBJ whole genome shotgun (WGS) entry which is preliminary data.</text>
</comment>
<dbReference type="Proteomes" id="UP000231912">
    <property type="component" value="Unassembled WGS sequence"/>
</dbReference>
<proteinExistence type="predicted"/>
<dbReference type="InterPro" id="IPR036034">
    <property type="entry name" value="PDZ_sf"/>
</dbReference>
<dbReference type="Gene3D" id="2.30.42.10">
    <property type="match status" value="1"/>
</dbReference>
<evidence type="ECO:0000313" key="1">
    <source>
        <dbReference type="EMBL" id="PJZ64068.1"/>
    </source>
</evidence>
<organism evidence="1 2">
    <name type="scientific">Leptospira wolffii</name>
    <dbReference type="NCBI Taxonomy" id="409998"/>
    <lineage>
        <taxon>Bacteria</taxon>
        <taxon>Pseudomonadati</taxon>
        <taxon>Spirochaetota</taxon>
        <taxon>Spirochaetia</taxon>
        <taxon>Leptospirales</taxon>
        <taxon>Leptospiraceae</taxon>
        <taxon>Leptospira</taxon>
    </lineage>
</organism>
<accession>A0A2M9Z6N5</accession>
<name>A0A2M9Z6N5_9LEPT</name>
<dbReference type="AlphaFoldDB" id="A0A2M9Z6N5"/>
<dbReference type="SUPFAM" id="SSF50156">
    <property type="entry name" value="PDZ domain-like"/>
    <property type="match status" value="1"/>
</dbReference>
<protein>
    <submittedName>
        <fullName evidence="1">Uncharacterized protein</fullName>
    </submittedName>
</protein>
<evidence type="ECO:0000313" key="2">
    <source>
        <dbReference type="Proteomes" id="UP000231912"/>
    </source>
</evidence>
<dbReference type="EMBL" id="NPDT01000016">
    <property type="protein sequence ID" value="PJZ64068.1"/>
    <property type="molecule type" value="Genomic_DNA"/>
</dbReference>
<reference evidence="1 2" key="1">
    <citation type="submission" date="2017-07" db="EMBL/GenBank/DDBJ databases">
        <title>Leptospira spp. isolated from tropical soils.</title>
        <authorList>
            <person name="Thibeaux R."/>
            <person name="Iraola G."/>
            <person name="Ferres I."/>
            <person name="Bierque E."/>
            <person name="Girault D."/>
            <person name="Soupe-Gilbert M.-E."/>
            <person name="Picardeau M."/>
            <person name="Goarant C."/>
        </authorList>
    </citation>
    <scope>NUCLEOTIDE SEQUENCE [LARGE SCALE GENOMIC DNA]</scope>
    <source>
        <strain evidence="1 2">FH2-C-A2</strain>
    </source>
</reference>
<gene>
    <name evidence="1" type="ORF">CH371_20030</name>
</gene>
<sequence length="142" mass="16803">MKIVSFLALYLIFSFSELVPCVYNTLRIGPLCLNDKFRCVKIYDISRNDFWYHVGLRRGDLILKVYDENGVILDYDSLTSLLFLQSVPENVNLEFRRKEKEEYRLSFKLGLEMIHKLNKISCSKEINKNQTKIMNLSLLRIK</sequence>